<dbReference type="GO" id="GO:0008270">
    <property type="term" value="F:zinc ion binding"/>
    <property type="evidence" value="ECO:0007669"/>
    <property type="project" value="UniProtKB-KW"/>
</dbReference>
<dbReference type="SUPFAM" id="SSF82199">
    <property type="entry name" value="SET domain"/>
    <property type="match status" value="1"/>
</dbReference>
<dbReference type="Gene3D" id="3.30.40.10">
    <property type="entry name" value="Zinc/RING finger domain, C3HC4 (zinc finger)"/>
    <property type="match status" value="1"/>
</dbReference>
<dbReference type="Gene3D" id="2.170.270.10">
    <property type="entry name" value="SET domain"/>
    <property type="match status" value="1"/>
</dbReference>
<keyword evidence="3" id="KW-0158">Chromosome</keyword>
<evidence type="ECO:0000256" key="1">
    <source>
        <dbReference type="ARBA" id="ARBA00004123"/>
    </source>
</evidence>
<dbReference type="SMART" id="SM00317">
    <property type="entry name" value="SET"/>
    <property type="match status" value="1"/>
</dbReference>
<dbReference type="InterPro" id="IPR001214">
    <property type="entry name" value="SET_dom"/>
</dbReference>
<evidence type="ECO:0000256" key="5">
    <source>
        <dbReference type="ARBA" id="ARBA00022679"/>
    </source>
</evidence>
<dbReference type="InterPro" id="IPR013083">
    <property type="entry name" value="Znf_RING/FYVE/PHD"/>
</dbReference>
<dbReference type="GO" id="GO:0042054">
    <property type="term" value="F:histone methyltransferase activity"/>
    <property type="evidence" value="ECO:0007669"/>
    <property type="project" value="InterPro"/>
</dbReference>
<dbReference type="EMBL" id="VAHF01000005">
    <property type="protein sequence ID" value="TXG60876.1"/>
    <property type="molecule type" value="Genomic_DNA"/>
</dbReference>
<evidence type="ECO:0008006" key="16">
    <source>
        <dbReference type="Google" id="ProtNLM"/>
    </source>
</evidence>
<dbReference type="PROSITE" id="PS51215">
    <property type="entry name" value="AWS"/>
    <property type="match status" value="1"/>
</dbReference>
<accession>A0A5C7HX15</accession>
<proteinExistence type="predicted"/>
<evidence type="ECO:0000256" key="7">
    <source>
        <dbReference type="ARBA" id="ARBA00022723"/>
    </source>
</evidence>
<dbReference type="InterPro" id="IPR006560">
    <property type="entry name" value="AWS_dom"/>
</dbReference>
<evidence type="ECO:0000256" key="6">
    <source>
        <dbReference type="ARBA" id="ARBA00022691"/>
    </source>
</evidence>
<dbReference type="Proteomes" id="UP000323000">
    <property type="component" value="Chromosome 5"/>
</dbReference>
<dbReference type="InterPro" id="IPR011011">
    <property type="entry name" value="Znf_FYVE_PHD"/>
</dbReference>
<dbReference type="PROSITE" id="PS50280">
    <property type="entry name" value="SET"/>
    <property type="match status" value="1"/>
</dbReference>
<dbReference type="InterPro" id="IPR047893">
    <property type="entry name" value="ASHR3-like_SET"/>
</dbReference>
<keyword evidence="9" id="KW-0862">Zinc</keyword>
<comment type="caution">
    <text evidence="14">The sequence shown here is derived from an EMBL/GenBank/DDBJ whole genome shotgun (WGS) entry which is preliminary data.</text>
</comment>
<reference evidence="15" key="1">
    <citation type="journal article" date="2019" name="Gigascience">
        <title>De novo genome assembly of the endangered Acer yangbiense, a plant species with extremely small populations endemic to Yunnan Province, China.</title>
        <authorList>
            <person name="Yang J."/>
            <person name="Wariss H.M."/>
            <person name="Tao L."/>
            <person name="Zhang R."/>
            <person name="Yun Q."/>
            <person name="Hollingsworth P."/>
            <person name="Dao Z."/>
            <person name="Luo G."/>
            <person name="Guo H."/>
            <person name="Ma Y."/>
            <person name="Sun W."/>
        </authorList>
    </citation>
    <scope>NUCLEOTIDE SEQUENCE [LARGE SCALE GENOMIC DNA]</scope>
    <source>
        <strain evidence="15">cv. Malutang</strain>
    </source>
</reference>
<evidence type="ECO:0000256" key="4">
    <source>
        <dbReference type="ARBA" id="ARBA00022603"/>
    </source>
</evidence>
<dbReference type="FunFam" id="3.30.40.10:FF:000888">
    <property type="entry name" value="Histone-lysine N-methyltransferase"/>
    <property type="match status" value="1"/>
</dbReference>
<dbReference type="OrthoDB" id="422362at2759"/>
<dbReference type="PROSITE" id="PS50868">
    <property type="entry name" value="POST_SET"/>
    <property type="match status" value="1"/>
</dbReference>
<evidence type="ECO:0000256" key="3">
    <source>
        <dbReference type="ARBA" id="ARBA00022454"/>
    </source>
</evidence>
<evidence type="ECO:0000256" key="8">
    <source>
        <dbReference type="ARBA" id="ARBA00022771"/>
    </source>
</evidence>
<evidence type="ECO:0000313" key="14">
    <source>
        <dbReference type="EMBL" id="TXG60876.1"/>
    </source>
</evidence>
<keyword evidence="8" id="KW-0863">Zinc-finger</keyword>
<evidence type="ECO:0000259" key="11">
    <source>
        <dbReference type="PROSITE" id="PS50280"/>
    </source>
</evidence>
<organism evidence="14 15">
    <name type="scientific">Acer yangbiense</name>
    <dbReference type="NCBI Taxonomy" id="1000413"/>
    <lineage>
        <taxon>Eukaryota</taxon>
        <taxon>Viridiplantae</taxon>
        <taxon>Streptophyta</taxon>
        <taxon>Embryophyta</taxon>
        <taxon>Tracheophyta</taxon>
        <taxon>Spermatophyta</taxon>
        <taxon>Magnoliopsida</taxon>
        <taxon>eudicotyledons</taxon>
        <taxon>Gunneridae</taxon>
        <taxon>Pentapetalae</taxon>
        <taxon>rosids</taxon>
        <taxon>malvids</taxon>
        <taxon>Sapindales</taxon>
        <taxon>Sapindaceae</taxon>
        <taxon>Hippocastanoideae</taxon>
        <taxon>Acereae</taxon>
        <taxon>Acer</taxon>
    </lineage>
</organism>
<protein>
    <recommendedName>
        <fullName evidence="16">Histone-lysine N-methyltransferase</fullName>
    </recommendedName>
</protein>
<dbReference type="InterPro" id="IPR025787">
    <property type="entry name" value="Hist-Lys_N-MeTrfase_SET2_plant"/>
</dbReference>
<dbReference type="InterPro" id="IPR046341">
    <property type="entry name" value="SET_dom_sf"/>
</dbReference>
<evidence type="ECO:0000256" key="10">
    <source>
        <dbReference type="ARBA" id="ARBA00023242"/>
    </source>
</evidence>
<dbReference type="GO" id="GO:0005694">
    <property type="term" value="C:chromosome"/>
    <property type="evidence" value="ECO:0007669"/>
    <property type="project" value="UniProtKB-SubCell"/>
</dbReference>
<evidence type="ECO:0000259" key="13">
    <source>
        <dbReference type="PROSITE" id="PS51215"/>
    </source>
</evidence>
<evidence type="ECO:0000256" key="9">
    <source>
        <dbReference type="ARBA" id="ARBA00022833"/>
    </source>
</evidence>
<dbReference type="InterPro" id="IPR050777">
    <property type="entry name" value="SET2_Histone-Lys_MeTrsfase"/>
</dbReference>
<keyword evidence="15" id="KW-1185">Reference proteome</keyword>
<evidence type="ECO:0000259" key="12">
    <source>
        <dbReference type="PROSITE" id="PS50868"/>
    </source>
</evidence>
<name>A0A5C7HX15_9ROSI</name>
<evidence type="ECO:0000256" key="2">
    <source>
        <dbReference type="ARBA" id="ARBA00004286"/>
    </source>
</evidence>
<gene>
    <name evidence="14" type="ORF">EZV62_012239</name>
</gene>
<sequence>MNKGPRGKAIWDTASVALYCDLCIVEVEKQLIGKETGLGWNAQLKTIDAPEDWWLSKLEVHPGATKFRKEGIDVEMEAKLDRMFMNIIATGEYAWAPSSGVLPSKDCQILDDDHVIPLDMNNLIQIKFEDGEVYTRNMPDLANLDISPIPALTRCPTTLKPISPKSSRADELAVQTLALTDGDCYCEGGGGEEEVGINGNSEAVRVSRRSRTTAVRAKKVACSEDDTTDLARKKIELRIPQSNCFLPFLVGAKKMVECLLCHKYIFPGEEVICSVRGCQGVYHLLCVKERLRFSNPAKFKCPQHACFICRQKLQWRCVRCPMASHDKCAPWPEKVIRFKDQPGRAVCWRHPANWRLDKQQAVATCDIEEVFCRLPLPYDEEEFKIDLRWKNLEKKVEPPPYVNIRRNIYLVKKKRDGSDDDIGCTTCTSDCCENCVCRVQCVSCSKACRCSETCNNRPFRKEKKIKLVKTEFCGWGVEAAEPISKGEFIIEYIGEVIDDATCEQRLWDMKYQGTQNFYMCEIRKDFTIDATFKGNLSRFLNHSCDPNCMLEKWQVEGETRVGVFAAHSIKVGEPLTYDYRFVQFGPEVKCYCGASNCQGFLGSKRKMCKVDICWGSKRRRTSTACLSVITV</sequence>
<dbReference type="PANTHER" id="PTHR22884">
    <property type="entry name" value="SET DOMAIN PROTEINS"/>
    <property type="match status" value="1"/>
</dbReference>
<dbReference type="InterPro" id="IPR001965">
    <property type="entry name" value="Znf_PHD"/>
</dbReference>
<dbReference type="CDD" id="cd19175">
    <property type="entry name" value="SET_ASHR3-like"/>
    <property type="match status" value="1"/>
</dbReference>
<keyword evidence="7" id="KW-0479">Metal-binding</keyword>
<keyword evidence="6" id="KW-0949">S-adenosyl-L-methionine</keyword>
<dbReference type="AlphaFoldDB" id="A0A5C7HX15"/>
<dbReference type="FunFam" id="2.170.270.10:FF:000043">
    <property type="entry name" value="Histone-lysine N-methyltransferase"/>
    <property type="match status" value="1"/>
</dbReference>
<keyword evidence="4" id="KW-0489">Methyltransferase</keyword>
<feature type="domain" description="AWS" evidence="13">
    <location>
        <begin position="420"/>
        <end position="463"/>
    </location>
</feature>
<keyword evidence="5" id="KW-0808">Transferase</keyword>
<comment type="subcellular location">
    <subcellularLocation>
        <location evidence="2">Chromosome</location>
    </subcellularLocation>
    <subcellularLocation>
        <location evidence="1">Nucleus</location>
    </subcellularLocation>
</comment>
<feature type="domain" description="SET" evidence="11">
    <location>
        <begin position="463"/>
        <end position="580"/>
    </location>
</feature>
<dbReference type="InterPro" id="IPR003616">
    <property type="entry name" value="Post-SET_dom"/>
</dbReference>
<dbReference type="GO" id="GO:0005634">
    <property type="term" value="C:nucleus"/>
    <property type="evidence" value="ECO:0007669"/>
    <property type="project" value="UniProtKB-SubCell"/>
</dbReference>
<dbReference type="GO" id="GO:0032259">
    <property type="term" value="P:methylation"/>
    <property type="evidence" value="ECO:0007669"/>
    <property type="project" value="UniProtKB-KW"/>
</dbReference>
<evidence type="ECO:0000313" key="15">
    <source>
        <dbReference type="Proteomes" id="UP000323000"/>
    </source>
</evidence>
<keyword evidence="10" id="KW-0539">Nucleus</keyword>
<dbReference type="Pfam" id="PF00856">
    <property type="entry name" value="SET"/>
    <property type="match status" value="1"/>
</dbReference>
<dbReference type="PROSITE" id="PS51578">
    <property type="entry name" value="SAM_MT43_SET2_2"/>
    <property type="match status" value="1"/>
</dbReference>
<dbReference type="SMART" id="SM00508">
    <property type="entry name" value="PostSET"/>
    <property type="match status" value="1"/>
</dbReference>
<feature type="domain" description="Post-SET" evidence="12">
    <location>
        <begin position="586"/>
        <end position="602"/>
    </location>
</feature>
<dbReference type="SMART" id="SM00249">
    <property type="entry name" value="PHD"/>
    <property type="match status" value="1"/>
</dbReference>
<dbReference type="SUPFAM" id="SSF57903">
    <property type="entry name" value="FYVE/PHD zinc finger"/>
    <property type="match status" value="1"/>
</dbReference>